<feature type="domain" description="DJ-1/PfpI" evidence="3">
    <location>
        <begin position="8"/>
        <end position="173"/>
    </location>
</feature>
<accession>A0A9R0REI7</accession>
<proteinExistence type="inferred from homology"/>
<dbReference type="Gene3D" id="3.40.50.880">
    <property type="match status" value="2"/>
</dbReference>
<evidence type="ECO:0000259" key="3">
    <source>
        <dbReference type="Pfam" id="PF01965"/>
    </source>
</evidence>
<evidence type="ECO:0000313" key="4">
    <source>
        <dbReference type="EMBL" id="VAH58974.1"/>
    </source>
</evidence>
<dbReference type="AlphaFoldDB" id="A0A9R0REI7"/>
<dbReference type="Gramene" id="TRITD3Av1G056430.3">
    <property type="protein sequence ID" value="TRITD3Av1G056430.3"/>
    <property type="gene ID" value="TRITD3Av1G056430"/>
</dbReference>
<evidence type="ECO:0000313" key="5">
    <source>
        <dbReference type="Proteomes" id="UP000324705"/>
    </source>
</evidence>
<reference evidence="4 5" key="1">
    <citation type="submission" date="2017-09" db="EMBL/GenBank/DDBJ databases">
        <authorList>
            <consortium name="International Durum Wheat Genome Sequencing Consortium (IDWGSC)"/>
            <person name="Milanesi L."/>
        </authorList>
    </citation>
    <scope>NUCLEOTIDE SEQUENCE [LARGE SCALE GENOMIC DNA]</scope>
    <source>
        <strain evidence="5">cv. Svevo</strain>
    </source>
</reference>
<organism evidence="4 5">
    <name type="scientific">Triticum turgidum subsp. durum</name>
    <name type="common">Durum wheat</name>
    <name type="synonym">Triticum durum</name>
    <dbReference type="NCBI Taxonomy" id="4567"/>
    <lineage>
        <taxon>Eukaryota</taxon>
        <taxon>Viridiplantae</taxon>
        <taxon>Streptophyta</taxon>
        <taxon>Embryophyta</taxon>
        <taxon>Tracheophyta</taxon>
        <taxon>Spermatophyta</taxon>
        <taxon>Magnoliopsida</taxon>
        <taxon>Liliopsida</taxon>
        <taxon>Poales</taxon>
        <taxon>Poaceae</taxon>
        <taxon>BOP clade</taxon>
        <taxon>Pooideae</taxon>
        <taxon>Triticodae</taxon>
        <taxon>Triticeae</taxon>
        <taxon>Triticinae</taxon>
        <taxon>Triticum</taxon>
    </lineage>
</organism>
<name>A0A9R0REI7_TRITD</name>
<dbReference type="InterPro" id="IPR050325">
    <property type="entry name" value="Prot/Nucl_acid_deglycase"/>
</dbReference>
<dbReference type="GO" id="GO:1903189">
    <property type="term" value="P:glyoxal metabolic process"/>
    <property type="evidence" value="ECO:0007669"/>
    <property type="project" value="TreeGrafter"/>
</dbReference>
<dbReference type="Proteomes" id="UP000324705">
    <property type="component" value="Chromosome 3A"/>
</dbReference>
<dbReference type="InterPro" id="IPR002818">
    <property type="entry name" value="DJ-1/PfpI"/>
</dbReference>
<keyword evidence="5" id="KW-1185">Reference proteome</keyword>
<dbReference type="NCBIfam" id="TIGR01383">
    <property type="entry name" value="not_thiJ"/>
    <property type="match status" value="2"/>
</dbReference>
<dbReference type="FunFam" id="3.40.50.880:FF:000015">
    <property type="entry name" value="Protein DJ-1 homolog C"/>
    <property type="match status" value="2"/>
</dbReference>
<sequence>MATSPSPKKVLLPIVAGTEPIEASIPIDILRRAGADVTVASAGDALLVEIMYGVKIMADELLADCAAASYDLIVLPGGVPGAVNLGGSATLESIVRKHAEKGGLYAAICAAPPLALASWGLLNGHKATGHPWFVEKFPPEVTAVDANVVVDSNAVTGTGPATSMEFALALVEQLYGKEKVEQIAKPMLVRYECGYSMKEVNSVEWHCSGTPKVRCIAKRAVLVLLPLANGIEEMEAIILVDALRRAKADVVVASIEGGVEITARYGTRIVADVMLGEAADRAPFDLIIGGMPGAKTLGGCEQLVALLKKQAEANRPYGAIGAATAHVLEPHGLLKGRKATTCASMAGLLTDGSECENRVVVDGNVITSRSPGTAMEYAVAVVEKMLGRDEARRLAEGLLFLG</sequence>
<dbReference type="CDD" id="cd03135">
    <property type="entry name" value="GATase1_DJ-1"/>
    <property type="match status" value="2"/>
</dbReference>
<dbReference type="InterPro" id="IPR006287">
    <property type="entry name" value="DJ-1"/>
</dbReference>
<evidence type="ECO:0000256" key="2">
    <source>
        <dbReference type="ARBA" id="ARBA00022737"/>
    </source>
</evidence>
<dbReference type="EMBL" id="LT934115">
    <property type="protein sequence ID" value="VAH58974.1"/>
    <property type="molecule type" value="Genomic_DNA"/>
</dbReference>
<dbReference type="PANTHER" id="PTHR48094:SF15">
    <property type="entry name" value="OS01G0217500 PROTEIN"/>
    <property type="match status" value="1"/>
</dbReference>
<gene>
    <name evidence="4" type="ORF">TRITD_3Av1G056430</name>
</gene>
<dbReference type="Pfam" id="PF01965">
    <property type="entry name" value="DJ-1_PfpI"/>
    <property type="match status" value="2"/>
</dbReference>
<feature type="domain" description="DJ-1/PfpI" evidence="3">
    <location>
        <begin position="223"/>
        <end position="383"/>
    </location>
</feature>
<protein>
    <recommendedName>
        <fullName evidence="3">DJ-1/PfpI domain-containing protein</fullName>
    </recommendedName>
</protein>
<dbReference type="SUPFAM" id="SSF52317">
    <property type="entry name" value="Class I glutamine amidotransferase-like"/>
    <property type="match status" value="2"/>
</dbReference>
<evidence type="ECO:0000256" key="1">
    <source>
        <dbReference type="ARBA" id="ARBA00008542"/>
    </source>
</evidence>
<dbReference type="GO" id="GO:0005737">
    <property type="term" value="C:cytoplasm"/>
    <property type="evidence" value="ECO:0007669"/>
    <property type="project" value="UniProtKB-ARBA"/>
</dbReference>
<dbReference type="InterPro" id="IPR029062">
    <property type="entry name" value="Class_I_gatase-like"/>
</dbReference>
<dbReference type="PANTHER" id="PTHR48094">
    <property type="entry name" value="PROTEIN/NUCLEIC ACID DEGLYCASE DJ-1-RELATED"/>
    <property type="match status" value="1"/>
</dbReference>
<comment type="similarity">
    <text evidence="1">Belongs to the peptidase C56 family.</text>
</comment>
<keyword evidence="2" id="KW-0677">Repeat</keyword>